<dbReference type="SMART" id="SM00326">
    <property type="entry name" value="SH3"/>
    <property type="match status" value="1"/>
</dbReference>
<reference evidence="6" key="2">
    <citation type="submission" date="2025-09" db="UniProtKB">
        <authorList>
            <consortium name="Ensembl"/>
        </authorList>
    </citation>
    <scope>IDENTIFICATION</scope>
</reference>
<dbReference type="STRING" id="1676925.ENSPKIP00000018869"/>
<dbReference type="SUPFAM" id="SSF50044">
    <property type="entry name" value="SH3-domain"/>
    <property type="match status" value="1"/>
</dbReference>
<dbReference type="GO" id="GO:0051017">
    <property type="term" value="P:actin filament bundle assembly"/>
    <property type="evidence" value="ECO:0007669"/>
    <property type="project" value="TreeGrafter"/>
</dbReference>
<sequence length="332" mass="36839">QNLMEHFNPGLQKLVALGNSYTQAFQLAMTGEAYFSMLAKMGEKALHSASSRSLDVLMQICEGQRRLIAELKGVLFQFNWFHAEVLQEMGNNVRLDRDYISLELQLRRGAYRDSLQEGSEYMQYLRQSHHEALKEEERRYRFLAEKHCGLTQSLLYLISKTGGALQLKAEGWKELVNETRGSRPRTPTALDQGPSPVPSRSRSSSVGDSLGMGAGRQMRALAPHHPTSNPTLLPFAQGDVVTVLVPEPRNGWLYGRAEGNLQGWFPAAYVGPLEVPPPAPPLNSSSANLRPTTPTPDRRAGPPSDNKVGTNPFATVKLRPTTTNDRSAPRIH</sequence>
<dbReference type="PANTHER" id="PTHR14206">
    <property type="entry name" value="BRAIN-SPECIFIC ANGIOGENESIS INHIBITOR 1-ASSOCIATED PROTEIN 2"/>
    <property type="match status" value="1"/>
</dbReference>
<dbReference type="GO" id="GO:0005829">
    <property type="term" value="C:cytosol"/>
    <property type="evidence" value="ECO:0007669"/>
    <property type="project" value="TreeGrafter"/>
</dbReference>
<evidence type="ECO:0000256" key="2">
    <source>
        <dbReference type="PROSITE-ProRule" id="PRU00192"/>
    </source>
</evidence>
<dbReference type="SUPFAM" id="SSF103657">
    <property type="entry name" value="BAR/IMD domain-like"/>
    <property type="match status" value="1"/>
</dbReference>
<dbReference type="PANTHER" id="PTHR14206:SF5">
    <property type="entry name" value="BRAIN-SPECIFIC ANGIOGENESIS INHIBITOR 1-ASSOCIATED PROTEIN 2-LIKE PROTEIN 2"/>
    <property type="match status" value="1"/>
</dbReference>
<evidence type="ECO:0000313" key="7">
    <source>
        <dbReference type="Proteomes" id="UP000261540"/>
    </source>
</evidence>
<dbReference type="PROSITE" id="PS51338">
    <property type="entry name" value="IMD"/>
    <property type="match status" value="1"/>
</dbReference>
<accession>A0A3B3RK83</accession>
<dbReference type="GO" id="GO:0030838">
    <property type="term" value="P:positive regulation of actin filament polymerization"/>
    <property type="evidence" value="ECO:0007669"/>
    <property type="project" value="TreeGrafter"/>
</dbReference>
<dbReference type="GO" id="GO:0005654">
    <property type="term" value="C:nucleoplasm"/>
    <property type="evidence" value="ECO:0007669"/>
    <property type="project" value="TreeGrafter"/>
</dbReference>
<protein>
    <submittedName>
        <fullName evidence="6">BAR/IMD domain containing adaptor protein 2 like 2b</fullName>
    </submittedName>
</protein>
<dbReference type="Pfam" id="PF08397">
    <property type="entry name" value="IMD"/>
    <property type="match status" value="2"/>
</dbReference>
<organism evidence="6 7">
    <name type="scientific">Paramormyrops kingsleyae</name>
    <dbReference type="NCBI Taxonomy" id="1676925"/>
    <lineage>
        <taxon>Eukaryota</taxon>
        <taxon>Metazoa</taxon>
        <taxon>Chordata</taxon>
        <taxon>Craniata</taxon>
        <taxon>Vertebrata</taxon>
        <taxon>Euteleostomi</taxon>
        <taxon>Actinopterygii</taxon>
        <taxon>Neopterygii</taxon>
        <taxon>Teleostei</taxon>
        <taxon>Osteoglossocephala</taxon>
        <taxon>Osteoglossomorpha</taxon>
        <taxon>Osteoglossiformes</taxon>
        <taxon>Mormyridae</taxon>
        <taxon>Paramormyrops</taxon>
    </lineage>
</organism>
<evidence type="ECO:0000259" key="5">
    <source>
        <dbReference type="PROSITE" id="PS51338"/>
    </source>
</evidence>
<name>A0A3B3RK83_9TELE</name>
<reference evidence="6" key="1">
    <citation type="submission" date="2025-08" db="UniProtKB">
        <authorList>
            <consortium name="Ensembl"/>
        </authorList>
    </citation>
    <scope>IDENTIFICATION</scope>
</reference>
<dbReference type="Gene3D" id="2.30.30.40">
    <property type="entry name" value="SH3 Domains"/>
    <property type="match status" value="1"/>
</dbReference>
<dbReference type="GeneTree" id="ENSGT00940000153560"/>
<dbReference type="Ensembl" id="ENSPKIT00000035706.1">
    <property type="protein sequence ID" value="ENSPKIP00000018869.1"/>
    <property type="gene ID" value="ENSPKIG00000004259.1"/>
</dbReference>
<dbReference type="InterPro" id="IPR013606">
    <property type="entry name" value="I-BAR_dom"/>
</dbReference>
<keyword evidence="1 2" id="KW-0728">SH3 domain</keyword>
<dbReference type="AlphaFoldDB" id="A0A3B3RK83"/>
<dbReference type="PROSITE" id="PS50002">
    <property type="entry name" value="SH3"/>
    <property type="match status" value="1"/>
</dbReference>
<dbReference type="InterPro" id="IPR036028">
    <property type="entry name" value="SH3-like_dom_sf"/>
</dbReference>
<keyword evidence="7" id="KW-1185">Reference proteome</keyword>
<dbReference type="Proteomes" id="UP000261540">
    <property type="component" value="Unplaced"/>
</dbReference>
<dbReference type="GO" id="GO:0007009">
    <property type="term" value="P:plasma membrane organization"/>
    <property type="evidence" value="ECO:0007669"/>
    <property type="project" value="InterPro"/>
</dbReference>
<dbReference type="InterPro" id="IPR001452">
    <property type="entry name" value="SH3_domain"/>
</dbReference>
<evidence type="ECO:0000313" key="6">
    <source>
        <dbReference type="Ensembl" id="ENSPKIP00000018869.1"/>
    </source>
</evidence>
<dbReference type="Pfam" id="PF14604">
    <property type="entry name" value="SH3_9"/>
    <property type="match status" value="1"/>
</dbReference>
<feature type="region of interest" description="Disordered" evidence="3">
    <location>
        <begin position="178"/>
        <end position="212"/>
    </location>
</feature>
<dbReference type="Gene3D" id="1.20.1270.60">
    <property type="entry name" value="Arfaptin homology (AH) domain/BAR domain"/>
    <property type="match status" value="2"/>
</dbReference>
<evidence type="ECO:0000259" key="4">
    <source>
        <dbReference type="PROSITE" id="PS50002"/>
    </source>
</evidence>
<evidence type="ECO:0000256" key="3">
    <source>
        <dbReference type="SAM" id="MobiDB-lite"/>
    </source>
</evidence>
<evidence type="ECO:0000256" key="1">
    <source>
        <dbReference type="ARBA" id="ARBA00022443"/>
    </source>
</evidence>
<dbReference type="InterPro" id="IPR027267">
    <property type="entry name" value="AH/BAR_dom_sf"/>
</dbReference>
<feature type="domain" description="IMD" evidence="5">
    <location>
        <begin position="1"/>
        <end position="196"/>
    </location>
</feature>
<dbReference type="InterPro" id="IPR027681">
    <property type="entry name" value="IRSp53/IRTKS/Pinkbar"/>
</dbReference>
<feature type="region of interest" description="Disordered" evidence="3">
    <location>
        <begin position="276"/>
        <end position="332"/>
    </location>
</feature>
<dbReference type="GO" id="GO:0051764">
    <property type="term" value="P:actin crosslink formation"/>
    <property type="evidence" value="ECO:0007669"/>
    <property type="project" value="TreeGrafter"/>
</dbReference>
<proteinExistence type="predicted"/>
<feature type="domain" description="SH3" evidence="4">
    <location>
        <begin position="213"/>
        <end position="275"/>
    </location>
</feature>